<gene>
    <name evidence="1" type="ORF">M2650_01080</name>
</gene>
<accession>A0ABT0MEE9</accession>
<dbReference type="EMBL" id="JAMBEP010000001">
    <property type="protein sequence ID" value="MCL1633243.1"/>
    <property type="molecule type" value="Genomic_DNA"/>
</dbReference>
<evidence type="ECO:0000313" key="2">
    <source>
        <dbReference type="Proteomes" id="UP001431217"/>
    </source>
</evidence>
<dbReference type="RefSeq" id="WP_249470119.1">
    <property type="nucleotide sequence ID" value="NZ_JAMBEP010000001.1"/>
</dbReference>
<evidence type="ECO:0008006" key="3">
    <source>
        <dbReference type="Google" id="ProtNLM"/>
    </source>
</evidence>
<name>A0ABT0MEE9_9GAMM</name>
<organism evidence="1 2">
    <name type="scientific">Luteimonas galliterrae</name>
    <dbReference type="NCBI Taxonomy" id="2940486"/>
    <lineage>
        <taxon>Bacteria</taxon>
        <taxon>Pseudomonadati</taxon>
        <taxon>Pseudomonadota</taxon>
        <taxon>Gammaproteobacteria</taxon>
        <taxon>Lysobacterales</taxon>
        <taxon>Lysobacteraceae</taxon>
        <taxon>Luteimonas</taxon>
    </lineage>
</organism>
<evidence type="ECO:0000313" key="1">
    <source>
        <dbReference type="EMBL" id="MCL1633243.1"/>
    </source>
</evidence>
<reference evidence="1 2" key="1">
    <citation type="submission" date="2022-05" db="EMBL/GenBank/DDBJ databases">
        <title>Luteimonas sp. SX5, whole genome shotgun sequencing project.</title>
        <authorList>
            <person name="Zhao G."/>
            <person name="Shen L."/>
        </authorList>
    </citation>
    <scope>NUCLEOTIDE SEQUENCE [LARGE SCALE GENOMIC DNA]</scope>
    <source>
        <strain evidence="1 2">SX5</strain>
    </source>
</reference>
<keyword evidence="2" id="KW-1185">Reference proteome</keyword>
<proteinExistence type="predicted"/>
<sequence>MRILTCVHDHAELSRIVGLMHEKGIPTFTRDASPRRGPPHWIVFVCLNSQAEDAVRILKDPDLIAARPVNVDTFERAAYTRNMDVAGQMGFRRPDRRRTVLRVRIRVGHQNPPRKLITRNPWKSA</sequence>
<dbReference type="Proteomes" id="UP001431217">
    <property type="component" value="Unassembled WGS sequence"/>
</dbReference>
<comment type="caution">
    <text evidence="1">The sequence shown here is derived from an EMBL/GenBank/DDBJ whole genome shotgun (WGS) entry which is preliminary data.</text>
</comment>
<protein>
    <recommendedName>
        <fullName evidence="3">DUF2007 domain-containing protein</fullName>
    </recommendedName>
</protein>